<keyword evidence="9" id="KW-0032">Aminotransferase</keyword>
<evidence type="ECO:0000256" key="6">
    <source>
        <dbReference type="ARBA" id="ARBA00048212"/>
    </source>
</evidence>
<accession>A0ABV7YZK7</accession>
<evidence type="ECO:0000256" key="1">
    <source>
        <dbReference type="ARBA" id="ARBA00004824"/>
    </source>
</evidence>
<comment type="pathway">
    <text evidence="3">Amino-acid biosynthesis; L-leucine biosynthesis; L-leucine from 3-methyl-2-oxobutanoate: step 4/4.</text>
</comment>
<comment type="similarity">
    <text evidence="4">Belongs to the class-IV pyridoxal-phosphate-dependent aminotransferase family.</text>
</comment>
<evidence type="ECO:0000313" key="10">
    <source>
        <dbReference type="Proteomes" id="UP001595616"/>
    </source>
</evidence>
<sequence>MHHSWFKGDFSPANETKVFINDLGLLRGYGLFDYFRTYNLKPFQWDWYWERYERSAKLLRIPNPITKEEAFEVVTKLIAMQGVQDCAIRFLLTGGYSTDSVTSPEPNLLIVSEELHPSKEADYEHGIKVITHEYVRDLPTIKSIDYKHYMILQQDLREQNASDVLFVKNGEISELSRSNVFLINGKKLITPNENILEGITRKTVLELAKADFEIELRAVTLMELLAAEEVFTTSTTKRVLPISKVDEHIIGSGKIGAKTQALLDKINALVEAW</sequence>
<comment type="catalytic activity">
    <reaction evidence="7">
        <text>L-isoleucine + 2-oxoglutarate = (S)-3-methyl-2-oxopentanoate + L-glutamate</text>
        <dbReference type="Rhea" id="RHEA:24801"/>
        <dbReference type="ChEBI" id="CHEBI:16810"/>
        <dbReference type="ChEBI" id="CHEBI:29985"/>
        <dbReference type="ChEBI" id="CHEBI:35146"/>
        <dbReference type="ChEBI" id="CHEBI:58045"/>
        <dbReference type="EC" id="2.6.1.42"/>
    </reaction>
</comment>
<comment type="pathway">
    <text evidence="1">Amino-acid biosynthesis; L-isoleucine biosynthesis; L-isoleucine from 2-oxobutanoate: step 4/4.</text>
</comment>
<evidence type="ECO:0000256" key="7">
    <source>
        <dbReference type="ARBA" id="ARBA00048798"/>
    </source>
</evidence>
<comment type="caution">
    <text evidence="9">The sequence shown here is derived from an EMBL/GenBank/DDBJ whole genome shotgun (WGS) entry which is preliminary data.</text>
</comment>
<dbReference type="InterPro" id="IPR001544">
    <property type="entry name" value="Aminotrans_IV"/>
</dbReference>
<evidence type="ECO:0000256" key="2">
    <source>
        <dbReference type="ARBA" id="ARBA00004931"/>
    </source>
</evidence>
<dbReference type="GO" id="GO:0008483">
    <property type="term" value="F:transaminase activity"/>
    <property type="evidence" value="ECO:0007669"/>
    <property type="project" value="UniProtKB-KW"/>
</dbReference>
<gene>
    <name evidence="9" type="ORF">ACFOOI_17275</name>
</gene>
<comment type="catalytic activity">
    <reaction evidence="8">
        <text>L-leucine + 2-oxoglutarate = 4-methyl-2-oxopentanoate + L-glutamate</text>
        <dbReference type="Rhea" id="RHEA:18321"/>
        <dbReference type="ChEBI" id="CHEBI:16810"/>
        <dbReference type="ChEBI" id="CHEBI:17865"/>
        <dbReference type="ChEBI" id="CHEBI:29985"/>
        <dbReference type="ChEBI" id="CHEBI:57427"/>
        <dbReference type="EC" id="2.6.1.42"/>
    </reaction>
</comment>
<dbReference type="SUPFAM" id="SSF56752">
    <property type="entry name" value="D-aminoacid aminotransferase-like PLP-dependent enzymes"/>
    <property type="match status" value="1"/>
</dbReference>
<evidence type="ECO:0000256" key="5">
    <source>
        <dbReference type="ARBA" id="ARBA00013053"/>
    </source>
</evidence>
<dbReference type="InterPro" id="IPR043132">
    <property type="entry name" value="BCAT-like_C"/>
</dbReference>
<organism evidence="9 10">
    <name type="scientific">Lacihabitans lacunae</name>
    <dbReference type="NCBI Taxonomy" id="1028214"/>
    <lineage>
        <taxon>Bacteria</taxon>
        <taxon>Pseudomonadati</taxon>
        <taxon>Bacteroidota</taxon>
        <taxon>Cytophagia</taxon>
        <taxon>Cytophagales</taxon>
        <taxon>Leadbetterellaceae</taxon>
        <taxon>Lacihabitans</taxon>
    </lineage>
</organism>
<dbReference type="RefSeq" id="WP_379839289.1">
    <property type="nucleotide sequence ID" value="NZ_JBHRYQ010000001.1"/>
</dbReference>
<reference evidence="10" key="1">
    <citation type="journal article" date="2019" name="Int. J. Syst. Evol. Microbiol.">
        <title>The Global Catalogue of Microorganisms (GCM) 10K type strain sequencing project: providing services to taxonomists for standard genome sequencing and annotation.</title>
        <authorList>
            <consortium name="The Broad Institute Genomics Platform"/>
            <consortium name="The Broad Institute Genome Sequencing Center for Infectious Disease"/>
            <person name="Wu L."/>
            <person name="Ma J."/>
        </authorList>
    </citation>
    <scope>NUCLEOTIDE SEQUENCE [LARGE SCALE GENOMIC DNA]</scope>
    <source>
        <strain evidence="10">CECT 7956</strain>
    </source>
</reference>
<dbReference type="Pfam" id="PF01063">
    <property type="entry name" value="Aminotran_4"/>
    <property type="match status" value="1"/>
</dbReference>
<dbReference type="EC" id="2.6.1.42" evidence="5"/>
<name>A0ABV7YZK7_9BACT</name>
<keyword evidence="10" id="KW-1185">Reference proteome</keyword>
<keyword evidence="9" id="KW-0808">Transferase</keyword>
<evidence type="ECO:0000256" key="8">
    <source>
        <dbReference type="ARBA" id="ARBA00049229"/>
    </source>
</evidence>
<dbReference type="Proteomes" id="UP001595616">
    <property type="component" value="Unassembled WGS sequence"/>
</dbReference>
<dbReference type="PANTHER" id="PTHR42743:SF11">
    <property type="entry name" value="AMINODEOXYCHORISMATE LYASE"/>
    <property type="match status" value="1"/>
</dbReference>
<comment type="pathway">
    <text evidence="2">Amino-acid biosynthesis; L-valine biosynthesis; L-valine from pyruvate: step 4/4.</text>
</comment>
<dbReference type="EMBL" id="JBHRYQ010000001">
    <property type="protein sequence ID" value="MFC3812415.1"/>
    <property type="molecule type" value="Genomic_DNA"/>
</dbReference>
<dbReference type="InterPro" id="IPR036038">
    <property type="entry name" value="Aminotransferase-like"/>
</dbReference>
<evidence type="ECO:0000313" key="9">
    <source>
        <dbReference type="EMBL" id="MFC3812415.1"/>
    </source>
</evidence>
<comment type="catalytic activity">
    <reaction evidence="6">
        <text>L-valine + 2-oxoglutarate = 3-methyl-2-oxobutanoate + L-glutamate</text>
        <dbReference type="Rhea" id="RHEA:24813"/>
        <dbReference type="ChEBI" id="CHEBI:11851"/>
        <dbReference type="ChEBI" id="CHEBI:16810"/>
        <dbReference type="ChEBI" id="CHEBI:29985"/>
        <dbReference type="ChEBI" id="CHEBI:57762"/>
        <dbReference type="EC" id="2.6.1.42"/>
    </reaction>
</comment>
<evidence type="ECO:0000256" key="3">
    <source>
        <dbReference type="ARBA" id="ARBA00005072"/>
    </source>
</evidence>
<dbReference type="PANTHER" id="PTHR42743">
    <property type="entry name" value="AMINO-ACID AMINOTRANSFERASE"/>
    <property type="match status" value="1"/>
</dbReference>
<proteinExistence type="inferred from homology"/>
<protein>
    <recommendedName>
        <fullName evidence="5">branched-chain-amino-acid transaminase</fullName>
        <ecNumber evidence="5">2.6.1.42</ecNumber>
    </recommendedName>
</protein>
<dbReference type="Gene3D" id="3.30.470.10">
    <property type="match status" value="1"/>
</dbReference>
<evidence type="ECO:0000256" key="4">
    <source>
        <dbReference type="ARBA" id="ARBA00009320"/>
    </source>
</evidence>
<dbReference type="InterPro" id="IPR050571">
    <property type="entry name" value="Class-IV_PLP-Dep_Aminotrnsfr"/>
</dbReference>
<dbReference type="CDD" id="cd00449">
    <property type="entry name" value="PLPDE_IV"/>
    <property type="match status" value="1"/>
</dbReference>
<dbReference type="InterPro" id="IPR043131">
    <property type="entry name" value="BCAT-like_N"/>
</dbReference>
<dbReference type="Gene3D" id="3.20.10.10">
    <property type="entry name" value="D-amino Acid Aminotransferase, subunit A, domain 2"/>
    <property type="match status" value="1"/>
</dbReference>